<dbReference type="RefSeq" id="WP_083031585.1">
    <property type="nucleotide sequence ID" value="NZ_AP022618.1"/>
</dbReference>
<keyword evidence="2 6" id="KW-0812">Transmembrane</keyword>
<dbReference type="AlphaFoldDB" id="A0A1X0DAZ3"/>
<evidence type="ECO:0000256" key="3">
    <source>
        <dbReference type="ARBA" id="ARBA00022989"/>
    </source>
</evidence>
<dbReference type="Pfam" id="PF06305">
    <property type="entry name" value="LapA_dom"/>
    <property type="match status" value="1"/>
</dbReference>
<organism evidence="8 9">
    <name type="scientific">Mycolicibacterium insubricum</name>
    <dbReference type="NCBI Taxonomy" id="444597"/>
    <lineage>
        <taxon>Bacteria</taxon>
        <taxon>Bacillati</taxon>
        <taxon>Actinomycetota</taxon>
        <taxon>Actinomycetes</taxon>
        <taxon>Mycobacteriales</taxon>
        <taxon>Mycobacteriaceae</taxon>
        <taxon>Mycolicibacterium</taxon>
    </lineage>
</organism>
<accession>A0A1X0DAZ3</accession>
<dbReference type="InterPro" id="IPR010445">
    <property type="entry name" value="LapA_dom"/>
</dbReference>
<reference evidence="8 9" key="1">
    <citation type="submission" date="2016-12" db="EMBL/GenBank/DDBJ databases">
        <title>The new phylogeny of genus Mycobacterium.</title>
        <authorList>
            <person name="Tortoli E."/>
            <person name="Trovato A."/>
            <person name="Cirillo D.M."/>
        </authorList>
    </citation>
    <scope>NUCLEOTIDE SEQUENCE [LARGE SCALE GENOMIC DNA]</scope>
    <source>
        <strain evidence="8 9">DSM 45130</strain>
    </source>
</reference>
<dbReference type="Proteomes" id="UP000192801">
    <property type="component" value="Unassembled WGS sequence"/>
</dbReference>
<sequence>MGTHPDPPVEPSKPPATPAVPAPEPSVHVVEDEASRLTRAGALWTALTLGFLVLILLLIFIVQNTEVTKFRFFSLHWELPLGVATLFAAIAGGLVTVAVGMVRIIQLRRVAKKSLKSH</sequence>
<proteinExistence type="predicted"/>
<name>A0A1X0DAZ3_9MYCO</name>
<gene>
    <name evidence="8" type="ORF">BST26_13405</name>
</gene>
<comment type="caution">
    <text evidence="8">The sequence shown here is derived from an EMBL/GenBank/DDBJ whole genome shotgun (WGS) entry which is preliminary data.</text>
</comment>
<feature type="region of interest" description="Disordered" evidence="5">
    <location>
        <begin position="1"/>
        <end position="25"/>
    </location>
</feature>
<dbReference type="OrthoDB" id="4427099at2"/>
<keyword evidence="3 6" id="KW-1133">Transmembrane helix</keyword>
<evidence type="ECO:0000256" key="1">
    <source>
        <dbReference type="ARBA" id="ARBA00022475"/>
    </source>
</evidence>
<evidence type="ECO:0000256" key="6">
    <source>
        <dbReference type="SAM" id="Phobius"/>
    </source>
</evidence>
<keyword evidence="1" id="KW-1003">Cell membrane</keyword>
<feature type="compositionally biased region" description="Pro residues" evidence="5">
    <location>
        <begin position="1"/>
        <end position="24"/>
    </location>
</feature>
<evidence type="ECO:0000256" key="2">
    <source>
        <dbReference type="ARBA" id="ARBA00022692"/>
    </source>
</evidence>
<keyword evidence="9" id="KW-1185">Reference proteome</keyword>
<protein>
    <recommendedName>
        <fullName evidence="7">Lipopolysaccharide assembly protein A domain-containing protein</fullName>
    </recommendedName>
</protein>
<dbReference type="GO" id="GO:0005886">
    <property type="term" value="C:plasma membrane"/>
    <property type="evidence" value="ECO:0007669"/>
    <property type="project" value="InterPro"/>
</dbReference>
<evidence type="ECO:0000256" key="4">
    <source>
        <dbReference type="ARBA" id="ARBA00023136"/>
    </source>
</evidence>
<evidence type="ECO:0000259" key="7">
    <source>
        <dbReference type="Pfam" id="PF06305"/>
    </source>
</evidence>
<feature type="domain" description="Lipopolysaccharide assembly protein A" evidence="7">
    <location>
        <begin position="63"/>
        <end position="114"/>
    </location>
</feature>
<evidence type="ECO:0000313" key="8">
    <source>
        <dbReference type="EMBL" id="ORA69586.1"/>
    </source>
</evidence>
<dbReference type="EMBL" id="MVHS01000031">
    <property type="protein sequence ID" value="ORA69586.1"/>
    <property type="molecule type" value="Genomic_DNA"/>
</dbReference>
<evidence type="ECO:0000313" key="9">
    <source>
        <dbReference type="Proteomes" id="UP000192801"/>
    </source>
</evidence>
<feature type="transmembrane region" description="Helical" evidence="6">
    <location>
        <begin position="42"/>
        <end position="62"/>
    </location>
</feature>
<dbReference type="STRING" id="444597.BST26_13405"/>
<keyword evidence="4 6" id="KW-0472">Membrane</keyword>
<feature type="transmembrane region" description="Helical" evidence="6">
    <location>
        <begin position="82"/>
        <end position="105"/>
    </location>
</feature>
<evidence type="ECO:0000256" key="5">
    <source>
        <dbReference type="SAM" id="MobiDB-lite"/>
    </source>
</evidence>